<organism evidence="2 3">
    <name type="scientific">Sphingobacterium hotanense</name>
    <dbReference type="NCBI Taxonomy" id="649196"/>
    <lineage>
        <taxon>Bacteria</taxon>
        <taxon>Pseudomonadati</taxon>
        <taxon>Bacteroidota</taxon>
        <taxon>Sphingobacteriia</taxon>
        <taxon>Sphingobacteriales</taxon>
        <taxon>Sphingobacteriaceae</taxon>
        <taxon>Sphingobacterium</taxon>
    </lineage>
</organism>
<gene>
    <name evidence="2" type="ORF">HX018_06030</name>
</gene>
<evidence type="ECO:0000313" key="2">
    <source>
        <dbReference type="EMBL" id="MDM1047791.1"/>
    </source>
</evidence>
<evidence type="ECO:0000256" key="1">
    <source>
        <dbReference type="SAM" id="MobiDB-lite"/>
    </source>
</evidence>
<evidence type="ECO:0000313" key="3">
    <source>
        <dbReference type="Proteomes" id="UP001170954"/>
    </source>
</evidence>
<name>A0ABT7NKW6_9SPHI</name>
<keyword evidence="3" id="KW-1185">Reference proteome</keyword>
<evidence type="ECO:0008006" key="4">
    <source>
        <dbReference type="Google" id="ProtNLM"/>
    </source>
</evidence>
<dbReference type="RefSeq" id="WP_187773876.1">
    <property type="nucleotide sequence ID" value="NZ_CP030848.1"/>
</dbReference>
<accession>A0ABT7NKW6</accession>
<comment type="caution">
    <text evidence="2">The sequence shown here is derived from an EMBL/GenBank/DDBJ whole genome shotgun (WGS) entry which is preliminary data.</text>
</comment>
<feature type="compositionally biased region" description="Acidic residues" evidence="1">
    <location>
        <begin position="39"/>
        <end position="49"/>
    </location>
</feature>
<protein>
    <recommendedName>
        <fullName evidence="4">Lasso RiPP family leader peptide-containing protein</fullName>
    </recommendedName>
</protein>
<sequence length="49" mass="5339">MKKTNYQTPRINLEVIELECGIAAESTGTVTVGPPGIEEPPEEEVIIEI</sequence>
<reference evidence="2" key="2">
    <citation type="journal article" date="2022" name="Sci. Total Environ.">
        <title>Prevalence, transmission, and molecular epidemiology of tet(X)-positive bacteria among humans, animals, and environmental niches in China: An epidemiological, and genomic-based study.</title>
        <authorList>
            <person name="Dong N."/>
            <person name="Zeng Y."/>
            <person name="Cai C."/>
            <person name="Sun C."/>
            <person name="Lu J."/>
            <person name="Liu C."/>
            <person name="Zhou H."/>
            <person name="Sun Q."/>
            <person name="Shu L."/>
            <person name="Wang H."/>
            <person name="Wang Y."/>
            <person name="Wang S."/>
            <person name="Wu C."/>
            <person name="Chan E.W."/>
            <person name="Chen G."/>
            <person name="Shen Z."/>
            <person name="Chen S."/>
            <person name="Zhang R."/>
        </authorList>
    </citation>
    <scope>NUCLEOTIDE SEQUENCE</scope>
    <source>
        <strain evidence="2">R1692</strain>
    </source>
</reference>
<reference evidence="2" key="1">
    <citation type="submission" date="2020-06" db="EMBL/GenBank/DDBJ databases">
        <authorList>
            <person name="Dong N."/>
        </authorList>
    </citation>
    <scope>NUCLEOTIDE SEQUENCE</scope>
    <source>
        <strain evidence="2">R1692</strain>
    </source>
</reference>
<proteinExistence type="predicted"/>
<feature type="region of interest" description="Disordered" evidence="1">
    <location>
        <begin position="27"/>
        <end position="49"/>
    </location>
</feature>
<dbReference type="EMBL" id="JACAGK010000012">
    <property type="protein sequence ID" value="MDM1047791.1"/>
    <property type="molecule type" value="Genomic_DNA"/>
</dbReference>
<dbReference type="Proteomes" id="UP001170954">
    <property type="component" value="Unassembled WGS sequence"/>
</dbReference>